<evidence type="ECO:0000313" key="2">
    <source>
        <dbReference type="EMBL" id="KKR41678.1"/>
    </source>
</evidence>
<sequence length="209" mass="24358">MLSMAKDIEVEIRGILNKDQYDQTKTLFEKLASLKENKSRILIDYSTFLPGEGIRDRQKDIRVRVTNGVPEIVVKLGSWGGSESRRELSFKGKEGEFETLVEIFGQLGFTKGTLAKRDALVYDYKDIEFALVKTPGQHYYFEAEKMAHNEEDFTKVENEIREVCQELGLAVVNKEGFFEFIDELNKTDNSIFEFKDFKENYFKNKFENR</sequence>
<reference evidence="2 3" key="1">
    <citation type="journal article" date="2015" name="Nature">
        <title>rRNA introns, odd ribosomes, and small enigmatic genomes across a large radiation of phyla.</title>
        <authorList>
            <person name="Brown C.T."/>
            <person name="Hug L.A."/>
            <person name="Thomas B.C."/>
            <person name="Sharon I."/>
            <person name="Castelle C.J."/>
            <person name="Singh A."/>
            <person name="Wilkins M.J."/>
            <person name="Williams K.H."/>
            <person name="Banfield J.F."/>
        </authorList>
    </citation>
    <scope>NUCLEOTIDE SEQUENCE [LARGE SCALE GENOMIC DNA]</scope>
</reference>
<comment type="caution">
    <text evidence="2">The sequence shown here is derived from an EMBL/GenBank/DDBJ whole genome shotgun (WGS) entry which is preliminary data.</text>
</comment>
<dbReference type="Gene3D" id="2.40.320.10">
    <property type="entry name" value="Hypothetical Protein Pfu-838710-001"/>
    <property type="match status" value="1"/>
</dbReference>
<dbReference type="InterPro" id="IPR023577">
    <property type="entry name" value="CYTH_domain"/>
</dbReference>
<gene>
    <name evidence="2" type="ORF">UT78_C0022G0016</name>
</gene>
<dbReference type="InterPro" id="IPR033469">
    <property type="entry name" value="CYTH-like_dom_sf"/>
</dbReference>
<dbReference type="AlphaFoldDB" id="A0A0G0QNI6"/>
<name>A0A0G0QNI6_9BACT</name>
<feature type="domain" description="CYTH" evidence="1">
    <location>
        <begin position="7"/>
        <end position="183"/>
    </location>
</feature>
<dbReference type="SUPFAM" id="SSF55154">
    <property type="entry name" value="CYTH-like phosphatases"/>
    <property type="match status" value="1"/>
</dbReference>
<protein>
    <submittedName>
        <fullName evidence="2">Adenylate cyclase</fullName>
    </submittedName>
</protein>
<dbReference type="Pfam" id="PF01928">
    <property type="entry name" value="CYTH"/>
    <property type="match status" value="1"/>
</dbReference>
<evidence type="ECO:0000259" key="1">
    <source>
        <dbReference type="PROSITE" id="PS51707"/>
    </source>
</evidence>
<accession>A0A0G0QNI6</accession>
<dbReference type="EMBL" id="LBYC01000022">
    <property type="protein sequence ID" value="KKR41678.1"/>
    <property type="molecule type" value="Genomic_DNA"/>
</dbReference>
<evidence type="ECO:0000313" key="3">
    <source>
        <dbReference type="Proteomes" id="UP000034301"/>
    </source>
</evidence>
<proteinExistence type="predicted"/>
<organism evidence="2 3">
    <name type="scientific">Candidatus Nomurabacteria bacterium GW2011_GWF2_40_12</name>
    <dbReference type="NCBI Taxonomy" id="1618776"/>
    <lineage>
        <taxon>Bacteria</taxon>
        <taxon>Candidatus Nomuraibacteriota</taxon>
    </lineage>
</organism>
<dbReference type="PROSITE" id="PS51707">
    <property type="entry name" value="CYTH"/>
    <property type="match status" value="1"/>
</dbReference>
<dbReference type="Proteomes" id="UP000034301">
    <property type="component" value="Unassembled WGS sequence"/>
</dbReference>